<evidence type="ECO:0000313" key="1">
    <source>
        <dbReference type="EMBL" id="KAH3662100.1"/>
    </source>
</evidence>
<dbReference type="EMBL" id="JAEUBE010000414">
    <property type="protein sequence ID" value="KAH3662100.1"/>
    <property type="molecule type" value="Genomic_DNA"/>
</dbReference>
<dbReference type="RefSeq" id="XP_046059204.1">
    <property type="nucleotide sequence ID" value="XM_046207552.1"/>
</dbReference>
<protein>
    <submittedName>
        <fullName evidence="1">Uncharacterized protein</fullName>
    </submittedName>
</protein>
<organism evidence="1 2">
    <name type="scientific">Ogataea philodendri</name>
    <dbReference type="NCBI Taxonomy" id="1378263"/>
    <lineage>
        <taxon>Eukaryota</taxon>
        <taxon>Fungi</taxon>
        <taxon>Dikarya</taxon>
        <taxon>Ascomycota</taxon>
        <taxon>Saccharomycotina</taxon>
        <taxon>Pichiomycetes</taxon>
        <taxon>Pichiales</taxon>
        <taxon>Pichiaceae</taxon>
        <taxon>Ogataea</taxon>
    </lineage>
</organism>
<reference evidence="1" key="2">
    <citation type="submission" date="2021-01" db="EMBL/GenBank/DDBJ databases">
        <authorList>
            <person name="Schikora-Tamarit M.A."/>
        </authorList>
    </citation>
    <scope>NUCLEOTIDE SEQUENCE</scope>
    <source>
        <strain evidence="1">CBS6075</strain>
    </source>
</reference>
<gene>
    <name evidence="1" type="ORF">OGAPHI_006281</name>
</gene>
<dbReference type="AlphaFoldDB" id="A0A9P8NYI3"/>
<evidence type="ECO:0000313" key="2">
    <source>
        <dbReference type="Proteomes" id="UP000769157"/>
    </source>
</evidence>
<accession>A0A9P8NYI3</accession>
<proteinExistence type="predicted"/>
<comment type="caution">
    <text evidence="1">The sequence shown here is derived from an EMBL/GenBank/DDBJ whole genome shotgun (WGS) entry which is preliminary data.</text>
</comment>
<keyword evidence="2" id="KW-1185">Reference proteome</keyword>
<dbReference type="Proteomes" id="UP000769157">
    <property type="component" value="Unassembled WGS sequence"/>
</dbReference>
<sequence>MYAIDGVYWYDSKSSGASGALVAMRSSISSNSWNEVAEEGTVDITLGDISSITARLKSCLNNWSGSTGTTGAESGVTICSGSFSGSELLIVDRSSLSSSECLTSSSSLARVGLAMRVLIMMESLLLCRSGCLASCLLMYSQHLSPYALGVWPVTLLNTLWKCHGLRFDLDANSLNPSTPPLRLFLRLGRATLPRLLSGGEGDLETASSPMETPQLAERAASAMWRHARSISFRWSNLLRVNGTSSESSTGPPESRFFSPLLLLFHRVSFRALFLSSSSSISGLMNPIDSFTCSTVLTRRSKLIDTKLSDNPSGWDSLSGRQCLQGRKPLATASLS</sequence>
<reference evidence="1" key="1">
    <citation type="journal article" date="2021" name="Open Biol.">
        <title>Shared evolutionary footprints suggest mitochondrial oxidative damage underlies multiple complex I losses in fungi.</title>
        <authorList>
            <person name="Schikora-Tamarit M.A."/>
            <person name="Marcet-Houben M."/>
            <person name="Nosek J."/>
            <person name="Gabaldon T."/>
        </authorList>
    </citation>
    <scope>NUCLEOTIDE SEQUENCE</scope>
    <source>
        <strain evidence="1">CBS6075</strain>
    </source>
</reference>
<name>A0A9P8NYI3_9ASCO</name>
<dbReference type="GeneID" id="70238245"/>